<dbReference type="InterPro" id="IPR029058">
    <property type="entry name" value="AB_hydrolase_fold"/>
</dbReference>
<dbReference type="InterPro" id="IPR008391">
    <property type="entry name" value="AXE1_dom"/>
</dbReference>
<dbReference type="PATRIC" id="fig|1263867.3.peg.2614"/>
<reference evidence="2" key="2">
    <citation type="journal article" date="2013" name="Mar. Genomics">
        <title>Expression of sulfatases in Rhodopirellula baltica and the diversity of sulfatases in the genus Rhodopirellula.</title>
        <authorList>
            <person name="Wegner C.E."/>
            <person name="Richter-Heitmann T."/>
            <person name="Klindworth A."/>
            <person name="Klockow C."/>
            <person name="Richter M."/>
            <person name="Achstetter T."/>
            <person name="Glockner F.O."/>
            <person name="Harder J."/>
        </authorList>
    </citation>
    <scope>NUCLEOTIDE SEQUENCE [LARGE SCALE GENOMIC DNA]</scope>
    <source>
        <strain evidence="2">6C</strain>
    </source>
</reference>
<dbReference type="Gene3D" id="3.40.50.1820">
    <property type="entry name" value="alpha/beta hydrolase"/>
    <property type="match status" value="2"/>
</dbReference>
<name>M2A6Z1_9BACT</name>
<dbReference type="EMBL" id="ANMO01000116">
    <property type="protein sequence ID" value="EMB16821.1"/>
    <property type="molecule type" value="Genomic_DNA"/>
</dbReference>
<evidence type="ECO:0000313" key="2">
    <source>
        <dbReference type="EMBL" id="EMB16821.1"/>
    </source>
</evidence>
<feature type="domain" description="Acetyl xylan esterase" evidence="1">
    <location>
        <begin position="278"/>
        <end position="322"/>
    </location>
</feature>
<dbReference type="PANTHER" id="PTHR22946">
    <property type="entry name" value="DIENELACTONE HYDROLASE DOMAIN-CONTAINING PROTEIN-RELATED"/>
    <property type="match status" value="1"/>
</dbReference>
<dbReference type="AlphaFoldDB" id="M2A6Z1"/>
<protein>
    <submittedName>
        <fullName evidence="2">Acetyl xylan esterase</fullName>
    </submittedName>
</protein>
<dbReference type="Pfam" id="PF05448">
    <property type="entry name" value="AXE1"/>
    <property type="match status" value="1"/>
</dbReference>
<dbReference type="SUPFAM" id="SSF53474">
    <property type="entry name" value="alpha/beta-Hydrolases"/>
    <property type="match status" value="1"/>
</dbReference>
<organism evidence="2 3">
    <name type="scientific">Rhodopirellula europaea 6C</name>
    <dbReference type="NCBI Taxonomy" id="1263867"/>
    <lineage>
        <taxon>Bacteria</taxon>
        <taxon>Pseudomonadati</taxon>
        <taxon>Planctomycetota</taxon>
        <taxon>Planctomycetia</taxon>
        <taxon>Pirellulales</taxon>
        <taxon>Pirellulaceae</taxon>
        <taxon>Rhodopirellula</taxon>
    </lineage>
</organism>
<proteinExistence type="predicted"/>
<keyword evidence="3" id="KW-1185">Reference proteome</keyword>
<dbReference type="Proteomes" id="UP000011529">
    <property type="component" value="Unassembled WGS sequence"/>
</dbReference>
<dbReference type="InterPro" id="IPR050261">
    <property type="entry name" value="FrsA_esterase"/>
</dbReference>
<accession>M2A6Z1</accession>
<dbReference type="PANTHER" id="PTHR22946:SF8">
    <property type="entry name" value="ACETYL XYLAN ESTERASE DOMAIN-CONTAINING PROTEIN"/>
    <property type="match status" value="1"/>
</dbReference>
<evidence type="ECO:0000259" key="1">
    <source>
        <dbReference type="Pfam" id="PF05448"/>
    </source>
</evidence>
<sequence length="750" mass="81938">MQDFPPLFSIPPTDESHMKILRTKKLVLHPAFRGGLAALLVGCVLLPVAIVRAEETVADLPVASDALPELKTLDGHFPFDVPETLEQWESRAEQLRTRVAMATGLHPMLPRPAIGATIHSVVKRDGFQIEKVYFESLPGHFVTGLLFRPTGDSVARGLNADGKRPGVLCPHGHGGRMMRNDADKMKQLIENGDEMYMESGSHPKLARCATLARMGCVSFIFDMVGYADSVQLSYEFAHRRHATRPEESVPAGSDPELFFSTPAEARLQSILGLQTYNALRSFDFLASLDEVDPDRLAVTGGSGGGTQTILLDALEPRIAASFPNGMVSTSMQGGCACENACLLRIGTGNVELAALMAPKPMGMTAADDWTIEMMSDGYPELKQLYSMMDQPDHVLCESLVQFKHNYNYVTRRIMYGWMNEHLNLGLETPIVETDFPAITDDEGAVWNDDHPAPVQRGPKHEQAVLGWWNDQSQQLLEDCLGQSATEKGFDQTIRPALATLFDLPMPETSSVSVSYSDPVEHDSGATLVSGVVTDETRRREIPIRKWVSQSEGDASSDGTVLWVHSATDETTDFPEWSDAFAAQLEKSKTIIVIDIAAIPTDAPEGKQRTNPQPRRASAAFTFGYNRPLAATRCGDVLAVVSAFQNPPGGVSLVAPKGSAAYVLPAAAIAGPFLADATIDVSGFRFADLLHQDDEHFVPGIVKYGDVDALAAWRAPYALTIQDSKEDQWPTTKAIYDARDASDQVQWQVNR</sequence>
<gene>
    <name evidence="2" type="ORF">RE6C_02454</name>
</gene>
<reference evidence="2" key="1">
    <citation type="submission" date="2012-11" db="EMBL/GenBank/DDBJ databases">
        <title>Permanent draft genomes of Rhodopirellula europaea strain SH398 and 6C.</title>
        <authorList>
            <person name="Richter M."/>
            <person name="Richter-Heitmann T."/>
            <person name="Frank C."/>
            <person name="Harder J."/>
            <person name="Glockner F.O."/>
        </authorList>
    </citation>
    <scope>NUCLEOTIDE SEQUENCE</scope>
    <source>
        <strain evidence="2">6C</strain>
    </source>
</reference>
<evidence type="ECO:0000313" key="3">
    <source>
        <dbReference type="Proteomes" id="UP000011529"/>
    </source>
</evidence>
<comment type="caution">
    <text evidence="2">The sequence shown here is derived from an EMBL/GenBank/DDBJ whole genome shotgun (WGS) entry which is preliminary data.</text>
</comment>